<gene>
    <name evidence="2" type="ORF">NS506_01679</name>
</gene>
<evidence type="ECO:0000313" key="3">
    <source>
        <dbReference type="Proteomes" id="UP000180166"/>
    </source>
</evidence>
<dbReference type="RefSeq" id="WP_033088790.1">
    <property type="nucleotide sequence ID" value="NZ_AP017900.1"/>
</dbReference>
<dbReference type="Proteomes" id="UP000180166">
    <property type="component" value="Chromosome"/>
</dbReference>
<organism evidence="2 3">
    <name type="scientific">Nocardia seriolae</name>
    <dbReference type="NCBI Taxonomy" id="37332"/>
    <lineage>
        <taxon>Bacteria</taxon>
        <taxon>Bacillati</taxon>
        <taxon>Actinomycetota</taxon>
        <taxon>Actinomycetes</taxon>
        <taxon>Mycobacteriales</taxon>
        <taxon>Nocardiaceae</taxon>
        <taxon>Nocardia</taxon>
    </lineage>
</organism>
<proteinExistence type="predicted"/>
<evidence type="ECO:0000259" key="1">
    <source>
        <dbReference type="Pfam" id="PF19054"/>
    </source>
</evidence>
<accession>A0ABC8ANI1</accession>
<dbReference type="AlphaFoldDB" id="A0ABC8ANI1"/>
<dbReference type="KEGG" id="nsr:NS506_01679"/>
<evidence type="ECO:0000313" key="2">
    <source>
        <dbReference type="EMBL" id="APA95748.1"/>
    </source>
</evidence>
<reference evidence="2 3" key="1">
    <citation type="submission" date="2016-10" db="EMBL/GenBank/DDBJ databases">
        <title>Genome sequence of Nocardia seriolae strain EM150506, isolated from Anguila japonica.</title>
        <authorList>
            <person name="Han H.-J."/>
        </authorList>
    </citation>
    <scope>NUCLEOTIDE SEQUENCE [LARGE SCALE GENOMIC DNA]</scope>
    <source>
        <strain evidence="2 3">EM150506</strain>
    </source>
</reference>
<feature type="domain" description="DUF5753" evidence="1">
    <location>
        <begin position="99"/>
        <end position="282"/>
    </location>
</feature>
<protein>
    <recommendedName>
        <fullName evidence="1">DUF5753 domain-containing protein</fullName>
    </recommendedName>
</protein>
<dbReference type="EMBL" id="CP017839">
    <property type="protein sequence ID" value="APA95748.1"/>
    <property type="molecule type" value="Genomic_DNA"/>
</dbReference>
<name>A0ABC8ANI1_9NOCA</name>
<sequence length="287" mass="32525">MAPVSPTVARWELMLRIGSRAEERGEKGHMLARAVDVTPQYWSKVVKGRGVLTEGKLTTLIKLLEFESDERDELLELREVAKGSHPFAEYSALFNDQLMRFYGLEAGAQSIRSFENVVIPGLLQTEDYMRVLMKSRVTTYRPTEVEQRVSARLRRQRRLEDPDPLELSVVVGQAALMYKVGGDDIRSRQLQHLISMAERHPGILDLRVIPYEAGSDIASLNSATFHLLGFETARLPTLGWAESAAYFEIVDEPKRVTALEYHFNQIQSIALDRERSLGLIKEVAGRN</sequence>
<dbReference type="Pfam" id="PF19054">
    <property type="entry name" value="DUF5753"/>
    <property type="match status" value="1"/>
</dbReference>
<dbReference type="InterPro" id="IPR043917">
    <property type="entry name" value="DUF5753"/>
</dbReference>